<reference evidence="2" key="1">
    <citation type="submission" date="2020-02" db="EMBL/GenBank/DDBJ databases">
        <authorList>
            <person name="Meier V. D."/>
        </authorList>
    </citation>
    <scope>NUCLEOTIDE SEQUENCE</scope>
    <source>
        <strain evidence="2">AVDCRST_MAG56</strain>
    </source>
</reference>
<organism evidence="2">
    <name type="scientific">uncultured Cytophagales bacterium</name>
    <dbReference type="NCBI Taxonomy" id="158755"/>
    <lineage>
        <taxon>Bacteria</taxon>
        <taxon>Pseudomonadati</taxon>
        <taxon>Bacteroidota</taxon>
        <taxon>Sphingobacteriia</taxon>
        <taxon>Sphingobacteriales</taxon>
        <taxon>environmental samples</taxon>
    </lineage>
</organism>
<proteinExistence type="predicted"/>
<sequence length="167" mass="18495">METLTNGVLQLKRLTLADAPAFYALYALPEVGGHFDQSPFLPGETAVDFTRRIITHCAFIWTIRLCAQPEVIIGDAALHHYDPQGRQIEIGGSLLPPYWGKNLMRQAFELLIDFAGHTLNVERIIGKTSPGNSQAISMVKKLGFQSVGVIGNELILRKTIRQQPADQ</sequence>
<dbReference type="InterPro" id="IPR016181">
    <property type="entry name" value="Acyl_CoA_acyltransferase"/>
</dbReference>
<dbReference type="SUPFAM" id="SSF55729">
    <property type="entry name" value="Acyl-CoA N-acyltransferases (Nat)"/>
    <property type="match status" value="1"/>
</dbReference>
<dbReference type="Gene3D" id="3.40.630.30">
    <property type="match status" value="1"/>
</dbReference>
<feature type="domain" description="N-acetyltransferase" evidence="1">
    <location>
        <begin position="9"/>
        <end position="161"/>
    </location>
</feature>
<dbReference type="Pfam" id="PF13302">
    <property type="entry name" value="Acetyltransf_3"/>
    <property type="match status" value="1"/>
</dbReference>
<dbReference type="PANTHER" id="PTHR43792:SF1">
    <property type="entry name" value="N-ACETYLTRANSFERASE DOMAIN-CONTAINING PROTEIN"/>
    <property type="match status" value="1"/>
</dbReference>
<protein>
    <recommendedName>
        <fullName evidence="1">N-acetyltransferase domain-containing protein</fullName>
    </recommendedName>
</protein>
<dbReference type="GO" id="GO:0016747">
    <property type="term" value="F:acyltransferase activity, transferring groups other than amino-acyl groups"/>
    <property type="evidence" value="ECO:0007669"/>
    <property type="project" value="InterPro"/>
</dbReference>
<dbReference type="PANTHER" id="PTHR43792">
    <property type="entry name" value="GNAT FAMILY, PUTATIVE (AFU_ORTHOLOGUE AFUA_3G00765)-RELATED-RELATED"/>
    <property type="match status" value="1"/>
</dbReference>
<evidence type="ECO:0000313" key="2">
    <source>
        <dbReference type="EMBL" id="CAA9292580.1"/>
    </source>
</evidence>
<gene>
    <name evidence="2" type="ORF">AVDCRST_MAG56-4750</name>
</gene>
<evidence type="ECO:0000259" key="1">
    <source>
        <dbReference type="PROSITE" id="PS51186"/>
    </source>
</evidence>
<dbReference type="InterPro" id="IPR000182">
    <property type="entry name" value="GNAT_dom"/>
</dbReference>
<dbReference type="PROSITE" id="PS51186">
    <property type="entry name" value="GNAT"/>
    <property type="match status" value="1"/>
</dbReference>
<dbReference type="AlphaFoldDB" id="A0A6J4K0Q9"/>
<name>A0A6J4K0Q9_9SPHI</name>
<accession>A0A6J4K0Q9</accession>
<dbReference type="InterPro" id="IPR051531">
    <property type="entry name" value="N-acetyltransferase"/>
</dbReference>
<dbReference type="EMBL" id="CADCTQ010000392">
    <property type="protein sequence ID" value="CAA9292580.1"/>
    <property type="molecule type" value="Genomic_DNA"/>
</dbReference>